<keyword evidence="6" id="KW-0256">Endoplasmic reticulum</keyword>
<keyword evidence="4 10" id="KW-0349">Heme</keyword>
<evidence type="ECO:0000256" key="11">
    <source>
        <dbReference type="RuleBase" id="RU000461"/>
    </source>
</evidence>
<dbReference type="PRINTS" id="PR00463">
    <property type="entry name" value="EP450I"/>
</dbReference>
<comment type="cofactor">
    <cofactor evidence="10">
        <name>heme</name>
        <dbReference type="ChEBI" id="CHEBI:30413"/>
    </cofactor>
</comment>
<dbReference type="Pfam" id="PF00067">
    <property type="entry name" value="p450"/>
    <property type="match status" value="1"/>
</dbReference>
<dbReference type="InterPro" id="IPR001128">
    <property type="entry name" value="Cyt_P450"/>
</dbReference>
<dbReference type="GO" id="GO:0008395">
    <property type="term" value="F:steroid hydroxylase activity"/>
    <property type="evidence" value="ECO:0007669"/>
    <property type="project" value="TreeGrafter"/>
</dbReference>
<evidence type="ECO:0000256" key="7">
    <source>
        <dbReference type="ARBA" id="ARBA00023002"/>
    </source>
</evidence>
<keyword evidence="6" id="KW-0492">Microsome</keyword>
<dbReference type="GO" id="GO:0016705">
    <property type="term" value="F:oxidoreductase activity, acting on paired donors, with incorporation or reduction of molecular oxygen"/>
    <property type="evidence" value="ECO:0007669"/>
    <property type="project" value="InterPro"/>
</dbReference>
<keyword evidence="8 10" id="KW-0408">Iron</keyword>
<dbReference type="PRINTS" id="PR00385">
    <property type="entry name" value="P450"/>
</dbReference>
<dbReference type="PANTHER" id="PTHR24302">
    <property type="entry name" value="CYTOCHROME P450 FAMILY 3"/>
    <property type="match status" value="1"/>
</dbReference>
<accession>A0A812ALF7</accession>
<dbReference type="EC" id="5.3.99.5" evidence="13"/>
<gene>
    <name evidence="13" type="ORF">SPHA_1248</name>
</gene>
<keyword evidence="5 10" id="KW-0479">Metal-binding</keyword>
<keyword evidence="13" id="KW-0413">Isomerase</keyword>
<protein>
    <submittedName>
        <fullName evidence="13">TBXAS1</fullName>
        <ecNumber evidence="13">5.3.99.5</ecNumber>
    </submittedName>
</protein>
<feature type="transmembrane region" description="Helical" evidence="12">
    <location>
        <begin position="224"/>
        <end position="245"/>
    </location>
</feature>
<dbReference type="EMBL" id="CAHIKZ030000034">
    <property type="protein sequence ID" value="CAE1143300.1"/>
    <property type="molecule type" value="Genomic_DNA"/>
</dbReference>
<keyword evidence="12" id="KW-1133">Transmembrane helix</keyword>
<dbReference type="OrthoDB" id="2789670at2759"/>
<keyword evidence="14" id="KW-1185">Reference proteome</keyword>
<evidence type="ECO:0000256" key="4">
    <source>
        <dbReference type="ARBA" id="ARBA00022617"/>
    </source>
</evidence>
<reference evidence="13" key="1">
    <citation type="submission" date="2021-01" db="EMBL/GenBank/DDBJ databases">
        <authorList>
            <person name="Li R."/>
            <person name="Bekaert M."/>
        </authorList>
    </citation>
    <scope>NUCLEOTIDE SEQUENCE</scope>
    <source>
        <strain evidence="13">Farmed</strain>
    </source>
</reference>
<evidence type="ECO:0000256" key="6">
    <source>
        <dbReference type="ARBA" id="ARBA00022848"/>
    </source>
</evidence>
<evidence type="ECO:0000256" key="3">
    <source>
        <dbReference type="ARBA" id="ARBA00010617"/>
    </source>
</evidence>
<dbReference type="CDD" id="cd11055">
    <property type="entry name" value="CYP3A-like"/>
    <property type="match status" value="1"/>
</dbReference>
<comment type="subcellular location">
    <subcellularLocation>
        <location evidence="2">Endoplasmic reticulum membrane</location>
        <topology evidence="2">Peripheral membrane protein</topology>
    </subcellularLocation>
    <subcellularLocation>
        <location evidence="1">Microsome membrane</location>
        <topology evidence="1">Peripheral membrane protein</topology>
    </subcellularLocation>
</comment>
<keyword evidence="7 11" id="KW-0560">Oxidoreductase</keyword>
<evidence type="ECO:0000256" key="12">
    <source>
        <dbReference type="SAM" id="Phobius"/>
    </source>
</evidence>
<comment type="caution">
    <text evidence="13">The sequence shown here is derived from an EMBL/GenBank/DDBJ whole genome shotgun (WGS) entry which is preliminary data.</text>
</comment>
<dbReference type="GO" id="GO:0004796">
    <property type="term" value="F:thromboxane-A synthase activity"/>
    <property type="evidence" value="ECO:0007669"/>
    <property type="project" value="UniProtKB-EC"/>
</dbReference>
<evidence type="ECO:0000256" key="1">
    <source>
        <dbReference type="ARBA" id="ARBA00004174"/>
    </source>
</evidence>
<evidence type="ECO:0000256" key="9">
    <source>
        <dbReference type="ARBA" id="ARBA00043906"/>
    </source>
</evidence>
<evidence type="ECO:0000256" key="10">
    <source>
        <dbReference type="PIRSR" id="PIRSR602401-1"/>
    </source>
</evidence>
<dbReference type="AlphaFoldDB" id="A0A812ALF7"/>
<dbReference type="Proteomes" id="UP000597762">
    <property type="component" value="Unassembled WGS sequence"/>
</dbReference>
<evidence type="ECO:0000256" key="5">
    <source>
        <dbReference type="ARBA" id="ARBA00022723"/>
    </source>
</evidence>
<dbReference type="InterPro" id="IPR050705">
    <property type="entry name" value="Cytochrome_P450_3A"/>
</dbReference>
<comment type="similarity">
    <text evidence="3 11">Belongs to the cytochrome P450 family.</text>
</comment>
<feature type="transmembrane region" description="Helical" evidence="12">
    <location>
        <begin position="14"/>
        <end position="32"/>
    </location>
</feature>
<dbReference type="PANTHER" id="PTHR24302:SF15">
    <property type="entry name" value="FATTY-ACID PEROXYGENASE"/>
    <property type="match status" value="1"/>
</dbReference>
<proteinExistence type="inferred from homology"/>
<evidence type="ECO:0000256" key="8">
    <source>
        <dbReference type="ARBA" id="ARBA00023004"/>
    </source>
</evidence>
<dbReference type="Gene3D" id="1.10.630.10">
    <property type="entry name" value="Cytochrome P450"/>
    <property type="match status" value="1"/>
</dbReference>
<dbReference type="InterPro" id="IPR036396">
    <property type="entry name" value="Cyt_P450_sf"/>
</dbReference>
<feature type="binding site" description="axial binding residue" evidence="10">
    <location>
        <position position="474"/>
    </location>
    <ligand>
        <name>heme</name>
        <dbReference type="ChEBI" id="CHEBI:30413"/>
    </ligand>
    <ligandPart>
        <name>Fe</name>
        <dbReference type="ChEBI" id="CHEBI:18248"/>
    </ligandPart>
</feature>
<dbReference type="GO" id="GO:0020037">
    <property type="term" value="F:heme binding"/>
    <property type="evidence" value="ECO:0007669"/>
    <property type="project" value="InterPro"/>
</dbReference>
<evidence type="ECO:0000256" key="2">
    <source>
        <dbReference type="ARBA" id="ARBA00004406"/>
    </source>
</evidence>
<organism evidence="13 14">
    <name type="scientific">Acanthosepion pharaonis</name>
    <name type="common">Pharaoh cuttlefish</name>
    <name type="synonym">Sepia pharaonis</name>
    <dbReference type="NCBI Taxonomy" id="158019"/>
    <lineage>
        <taxon>Eukaryota</taxon>
        <taxon>Metazoa</taxon>
        <taxon>Spiralia</taxon>
        <taxon>Lophotrochozoa</taxon>
        <taxon>Mollusca</taxon>
        <taxon>Cephalopoda</taxon>
        <taxon>Coleoidea</taxon>
        <taxon>Decapodiformes</taxon>
        <taxon>Sepiida</taxon>
        <taxon>Sepiina</taxon>
        <taxon>Sepiidae</taxon>
        <taxon>Acanthosepion</taxon>
    </lineage>
</organism>
<keyword evidence="12" id="KW-0812">Transmembrane</keyword>
<evidence type="ECO:0000313" key="14">
    <source>
        <dbReference type="Proteomes" id="UP000597762"/>
    </source>
</evidence>
<dbReference type="FunFam" id="1.10.630.10:FF:000042">
    <property type="entry name" value="Cytochrome P450"/>
    <property type="match status" value="1"/>
</dbReference>
<evidence type="ECO:0000313" key="13">
    <source>
        <dbReference type="EMBL" id="CAE1143300.1"/>
    </source>
</evidence>
<keyword evidence="12" id="KW-0472">Membrane</keyword>
<dbReference type="InterPro" id="IPR002401">
    <property type="entry name" value="Cyt_P450_E_grp-I"/>
</dbReference>
<dbReference type="GO" id="GO:0005789">
    <property type="term" value="C:endoplasmic reticulum membrane"/>
    <property type="evidence" value="ECO:0007669"/>
    <property type="project" value="UniProtKB-SubCell"/>
</dbReference>
<dbReference type="GO" id="GO:0005506">
    <property type="term" value="F:iron ion binding"/>
    <property type="evidence" value="ECO:0007669"/>
    <property type="project" value="InterPro"/>
</dbReference>
<comment type="function">
    <text evidence="9">Cytochromes P450 are a group of heme-thiolate monooxygenases. They oxidize a variety of structurally unrelated compounds, including steroids, fatty acids, and xenobiotics.</text>
</comment>
<dbReference type="SUPFAM" id="SSF48264">
    <property type="entry name" value="Cytochrome P450"/>
    <property type="match status" value="1"/>
</dbReference>
<sequence>MESIMTNNSNTNNFVFPNYVIVCIFLILLYIYGRWPFYHLRKYKIPGPEPTIFIGSLHKFRKQAGEFDLQTIHKYGKVAGYYLGRVPSILIADPNMLKDICVKEFSTFTNRYSSPRIRRKSVFNSFLTAIKDDHWKFMRSVLAPTFSSRRMREMAPLVQKAVQNLKENFESFAVNEEEVDIVNVFSAYTMDVIASTAFGIEVNSQKTPENPLVKHARSIFRINILRSLFVLLFLIRPIWIVYPLIVLLPSPFKKSTAFLQEFCENVISVRKRDKSKARDDLLQLMLSAQLETSLDSETKAEIKDEVESLKIENLQDWKMKRGLKDEEVVAQSILFLIAGYETTSATLSFLAHSLALNTDIQEKLYNEVISILGEESANYDNVQKLPYLDMCMSETLRIYPIASRVNREAKRDICIRGWTIPAETEIVIPIYALHHSPEYWPEPEKFDPERFTPEAVAARKPFTYLPFGAGPRICAGMRLAHMELKMAMVEAIRKYKFIPCSKTEYPIKFNNGIILSAKNGIWLKVERR</sequence>
<keyword evidence="11" id="KW-0503">Monooxygenase</keyword>
<dbReference type="InterPro" id="IPR017972">
    <property type="entry name" value="Cyt_P450_CS"/>
</dbReference>
<dbReference type="PROSITE" id="PS00086">
    <property type="entry name" value="CYTOCHROME_P450"/>
    <property type="match status" value="1"/>
</dbReference>
<name>A0A812ALF7_ACAPH</name>